<dbReference type="Proteomes" id="UP000297643">
    <property type="component" value="Unassembled WGS sequence"/>
</dbReference>
<evidence type="ECO:0000256" key="1">
    <source>
        <dbReference type="SAM" id="Phobius"/>
    </source>
</evidence>
<gene>
    <name evidence="2" type="ORF">E3O32_09440</name>
</gene>
<protein>
    <submittedName>
        <fullName evidence="2">TIGR02611 family protein</fullName>
    </submittedName>
</protein>
<dbReference type="Pfam" id="PF09656">
    <property type="entry name" value="PGPGW"/>
    <property type="match status" value="1"/>
</dbReference>
<evidence type="ECO:0000313" key="3">
    <source>
        <dbReference type="Proteomes" id="UP000297643"/>
    </source>
</evidence>
<reference evidence="2 3" key="1">
    <citation type="submission" date="2019-03" db="EMBL/GenBank/DDBJ databases">
        <title>Genomics of glacier-inhabiting Cryobacterium strains.</title>
        <authorList>
            <person name="Liu Q."/>
            <person name="Xin Y.-H."/>
        </authorList>
    </citation>
    <scope>NUCLEOTIDE SEQUENCE [LARGE SCALE GENOMIC DNA]</scope>
    <source>
        <strain evidence="2 3">RHLT2-21</strain>
    </source>
</reference>
<dbReference type="NCBIfam" id="TIGR02611">
    <property type="entry name" value="TIGR02611 family protein"/>
    <property type="match status" value="1"/>
</dbReference>
<keyword evidence="1" id="KW-0812">Transmembrane</keyword>
<sequence>MGVSIPEEIDSGSNPGHPVRRLLRRCRAWVELHPRVRWVYRVLVGLFGAGIVGIGLILVPLPGPGWLIVFLGLAVLGTEFPAAHRVGAFLKRILTRLWAWWRNRGAAARPAGRATRGTTSTD</sequence>
<evidence type="ECO:0000313" key="2">
    <source>
        <dbReference type="EMBL" id="TFC03800.1"/>
    </source>
</evidence>
<keyword evidence="1" id="KW-0472">Membrane</keyword>
<dbReference type="AlphaFoldDB" id="A0A4R8WAU3"/>
<proteinExistence type="predicted"/>
<organism evidence="2 3">
    <name type="scientific">Cryobacterium mannosilyticum</name>
    <dbReference type="NCBI Taxonomy" id="1259190"/>
    <lineage>
        <taxon>Bacteria</taxon>
        <taxon>Bacillati</taxon>
        <taxon>Actinomycetota</taxon>
        <taxon>Actinomycetes</taxon>
        <taxon>Micrococcales</taxon>
        <taxon>Microbacteriaceae</taxon>
        <taxon>Cryobacterium</taxon>
    </lineage>
</organism>
<dbReference type="InterPro" id="IPR019099">
    <property type="entry name" value="Uncharacterised_PGPGW_TM"/>
</dbReference>
<accession>A0A4R8WAU3</accession>
<dbReference type="RefSeq" id="WP_134508881.1">
    <property type="nucleotide sequence ID" value="NZ_SOFM01000026.1"/>
</dbReference>
<comment type="caution">
    <text evidence="2">The sequence shown here is derived from an EMBL/GenBank/DDBJ whole genome shotgun (WGS) entry which is preliminary data.</text>
</comment>
<dbReference type="EMBL" id="SOFM01000026">
    <property type="protein sequence ID" value="TFC03800.1"/>
    <property type="molecule type" value="Genomic_DNA"/>
</dbReference>
<keyword evidence="3" id="KW-1185">Reference proteome</keyword>
<dbReference type="InterPro" id="IPR013434">
    <property type="entry name" value="CHP02611"/>
</dbReference>
<feature type="transmembrane region" description="Helical" evidence="1">
    <location>
        <begin position="38"/>
        <end position="59"/>
    </location>
</feature>
<name>A0A4R8WAU3_9MICO</name>
<keyword evidence="1" id="KW-1133">Transmembrane helix</keyword>
<feature type="transmembrane region" description="Helical" evidence="1">
    <location>
        <begin position="65"/>
        <end position="83"/>
    </location>
</feature>